<sequence>MRRAFRHPSLILGLAASGLFALLALVSLVWTPYPIAEIDIGRRFLAPSLAHWLGTDNLGRDLASLVMAGTLTSFVVAALAVTIGAGLGVPLGLAAAAWGGAVEWAVLRLSDFVFAFPAVIVAILITTLFGPSAVNAILAIGIFNIPVFARVARGGALSIKTLDFVAAARLAGLGNWAIAFRHLLPNIASLIIVQGTIQLSLGILAEAGLSYIGLGTQPPATSLGLILRDAQSLFLLHPSLSLVPGLAIVIIVVALNLAGDGLRDVIDPRLKHQGGTGVTP</sequence>
<feature type="transmembrane region" description="Helical" evidence="7">
    <location>
        <begin position="112"/>
        <end position="130"/>
    </location>
</feature>
<accession>A0ABY7YNG1</accession>
<keyword evidence="4 7" id="KW-0812">Transmembrane</keyword>
<dbReference type="Proteomes" id="UP001220530">
    <property type="component" value="Chromosome"/>
</dbReference>
<feature type="transmembrane region" description="Helical" evidence="7">
    <location>
        <begin position="74"/>
        <end position="100"/>
    </location>
</feature>
<evidence type="ECO:0000256" key="4">
    <source>
        <dbReference type="ARBA" id="ARBA00022692"/>
    </source>
</evidence>
<dbReference type="PROSITE" id="PS50928">
    <property type="entry name" value="ABC_TM1"/>
    <property type="match status" value="1"/>
</dbReference>
<keyword evidence="5 7" id="KW-1133">Transmembrane helix</keyword>
<dbReference type="EMBL" id="CP118246">
    <property type="protein sequence ID" value="WDR02430.1"/>
    <property type="molecule type" value="Genomic_DNA"/>
</dbReference>
<keyword evidence="6 7" id="KW-0472">Membrane</keyword>
<evidence type="ECO:0000256" key="5">
    <source>
        <dbReference type="ARBA" id="ARBA00022989"/>
    </source>
</evidence>
<evidence type="ECO:0000313" key="10">
    <source>
        <dbReference type="Proteomes" id="UP001220530"/>
    </source>
</evidence>
<feature type="transmembrane region" description="Helical" evidence="7">
    <location>
        <begin position="190"/>
        <end position="212"/>
    </location>
</feature>
<dbReference type="SUPFAM" id="SSF161098">
    <property type="entry name" value="MetI-like"/>
    <property type="match status" value="1"/>
</dbReference>
<feature type="transmembrane region" description="Helical" evidence="7">
    <location>
        <begin position="233"/>
        <end position="255"/>
    </location>
</feature>
<evidence type="ECO:0000256" key="7">
    <source>
        <dbReference type="RuleBase" id="RU363032"/>
    </source>
</evidence>
<comment type="similarity">
    <text evidence="7">Belongs to the binding-protein-dependent transport system permease family.</text>
</comment>
<feature type="domain" description="ABC transmembrane type-1" evidence="8">
    <location>
        <begin position="70"/>
        <end position="259"/>
    </location>
</feature>
<organism evidence="9 10">
    <name type="scientific">Devosia algicola</name>
    <dbReference type="NCBI Taxonomy" id="3026418"/>
    <lineage>
        <taxon>Bacteria</taxon>
        <taxon>Pseudomonadati</taxon>
        <taxon>Pseudomonadota</taxon>
        <taxon>Alphaproteobacteria</taxon>
        <taxon>Hyphomicrobiales</taxon>
        <taxon>Devosiaceae</taxon>
        <taxon>Devosia</taxon>
    </lineage>
</organism>
<evidence type="ECO:0000256" key="6">
    <source>
        <dbReference type="ARBA" id="ARBA00023136"/>
    </source>
</evidence>
<dbReference type="InterPro" id="IPR000515">
    <property type="entry name" value="MetI-like"/>
</dbReference>
<dbReference type="Gene3D" id="1.10.3720.10">
    <property type="entry name" value="MetI-like"/>
    <property type="match status" value="1"/>
</dbReference>
<evidence type="ECO:0000256" key="1">
    <source>
        <dbReference type="ARBA" id="ARBA00004651"/>
    </source>
</evidence>
<dbReference type="InterPro" id="IPR050366">
    <property type="entry name" value="BP-dependent_transpt_permease"/>
</dbReference>
<name>A0ABY7YNG1_9HYPH</name>
<comment type="subcellular location">
    <subcellularLocation>
        <location evidence="1 7">Cell membrane</location>
        <topology evidence="1 7">Multi-pass membrane protein</topology>
    </subcellularLocation>
</comment>
<gene>
    <name evidence="9" type="ORF">PSQ19_17760</name>
</gene>
<evidence type="ECO:0000256" key="3">
    <source>
        <dbReference type="ARBA" id="ARBA00022475"/>
    </source>
</evidence>
<dbReference type="PANTHER" id="PTHR43386:SF25">
    <property type="entry name" value="PEPTIDE ABC TRANSPORTER PERMEASE PROTEIN"/>
    <property type="match status" value="1"/>
</dbReference>
<keyword evidence="10" id="KW-1185">Reference proteome</keyword>
<dbReference type="CDD" id="cd06261">
    <property type="entry name" value="TM_PBP2"/>
    <property type="match status" value="1"/>
</dbReference>
<evidence type="ECO:0000259" key="8">
    <source>
        <dbReference type="PROSITE" id="PS50928"/>
    </source>
</evidence>
<dbReference type="InterPro" id="IPR035906">
    <property type="entry name" value="MetI-like_sf"/>
</dbReference>
<protein>
    <submittedName>
        <fullName evidence="9">ABC transporter permease</fullName>
    </submittedName>
</protein>
<keyword evidence="2 7" id="KW-0813">Transport</keyword>
<dbReference type="PANTHER" id="PTHR43386">
    <property type="entry name" value="OLIGOPEPTIDE TRANSPORT SYSTEM PERMEASE PROTEIN APPC"/>
    <property type="match status" value="1"/>
</dbReference>
<keyword evidence="3" id="KW-1003">Cell membrane</keyword>
<reference evidence="9 10" key="1">
    <citation type="submission" date="2023-02" db="EMBL/GenBank/DDBJ databases">
        <title>Devosia algicola sp. nov., isolated from the phycosphere of marine algae.</title>
        <authorList>
            <person name="Kim J.M."/>
            <person name="Lee J.K."/>
            <person name="Choi B.J."/>
            <person name="Bayburt H."/>
            <person name="Jeon C.O."/>
        </authorList>
    </citation>
    <scope>NUCLEOTIDE SEQUENCE [LARGE SCALE GENOMIC DNA]</scope>
    <source>
        <strain evidence="9 10">G20-9</strain>
    </source>
</reference>
<proteinExistence type="inferred from homology"/>
<evidence type="ECO:0000256" key="2">
    <source>
        <dbReference type="ARBA" id="ARBA00022448"/>
    </source>
</evidence>
<dbReference type="Pfam" id="PF00528">
    <property type="entry name" value="BPD_transp_1"/>
    <property type="match status" value="1"/>
</dbReference>
<evidence type="ECO:0000313" key="9">
    <source>
        <dbReference type="EMBL" id="WDR02430.1"/>
    </source>
</evidence>
<dbReference type="RefSeq" id="WP_282218835.1">
    <property type="nucleotide sequence ID" value="NZ_CP118246.1"/>
</dbReference>